<protein>
    <submittedName>
        <fullName evidence="2">Uncharacterized protein</fullName>
    </submittedName>
</protein>
<feature type="region of interest" description="Disordered" evidence="1">
    <location>
        <begin position="1"/>
        <end position="60"/>
    </location>
</feature>
<dbReference type="AlphaFoldDB" id="W6R8I7"/>
<evidence type="ECO:0000313" key="3">
    <source>
        <dbReference type="Proteomes" id="UP000030686"/>
    </source>
</evidence>
<feature type="compositionally biased region" description="Basic and acidic residues" evidence="1">
    <location>
        <begin position="8"/>
        <end position="39"/>
    </location>
</feature>
<name>W6R8I7_PENRF</name>
<evidence type="ECO:0000256" key="1">
    <source>
        <dbReference type="SAM" id="MobiDB-lite"/>
    </source>
</evidence>
<sequence>MANTSPTDYKKLFLQAEEREKQAQEREKQAQEREKQQRERNRRTHLQNSCASATAYFPDR</sequence>
<organism evidence="2 3">
    <name type="scientific">Penicillium roqueforti (strain FM164)</name>
    <dbReference type="NCBI Taxonomy" id="1365484"/>
    <lineage>
        <taxon>Eukaryota</taxon>
        <taxon>Fungi</taxon>
        <taxon>Dikarya</taxon>
        <taxon>Ascomycota</taxon>
        <taxon>Pezizomycotina</taxon>
        <taxon>Eurotiomycetes</taxon>
        <taxon>Eurotiomycetidae</taxon>
        <taxon>Eurotiales</taxon>
        <taxon>Aspergillaceae</taxon>
        <taxon>Penicillium</taxon>
    </lineage>
</organism>
<dbReference type="Proteomes" id="UP000030686">
    <property type="component" value="Unassembled WGS sequence"/>
</dbReference>
<proteinExistence type="predicted"/>
<reference evidence="2" key="1">
    <citation type="journal article" date="2014" name="Nat. Commun.">
        <title>Multiple recent horizontal transfers of a large genomic region in cheese making fungi.</title>
        <authorList>
            <person name="Cheeseman K."/>
            <person name="Ropars J."/>
            <person name="Renault P."/>
            <person name="Dupont J."/>
            <person name="Gouzy J."/>
            <person name="Branca A."/>
            <person name="Abraham A.L."/>
            <person name="Ceppi M."/>
            <person name="Conseiller E."/>
            <person name="Debuchy R."/>
            <person name="Malagnac F."/>
            <person name="Goarin A."/>
            <person name="Silar P."/>
            <person name="Lacoste S."/>
            <person name="Sallet E."/>
            <person name="Bensimon A."/>
            <person name="Giraud T."/>
            <person name="Brygoo Y."/>
        </authorList>
    </citation>
    <scope>NUCLEOTIDE SEQUENCE [LARGE SCALE GENOMIC DNA]</scope>
    <source>
        <strain evidence="2">FM164</strain>
    </source>
</reference>
<dbReference type="EMBL" id="HG792023">
    <property type="protein sequence ID" value="CDM38177.1"/>
    <property type="molecule type" value="Genomic_DNA"/>
</dbReference>
<accession>W6R8I7</accession>
<evidence type="ECO:0000313" key="2">
    <source>
        <dbReference type="EMBL" id="CDM38177.1"/>
    </source>
</evidence>
<keyword evidence="3" id="KW-1185">Reference proteome</keyword>
<gene>
    <name evidence="2" type="ORF">PROQFM164_S09g000093</name>
</gene>